<name>G0ECV8_PYRF1</name>
<dbReference type="PANTHER" id="PTHR43285">
    <property type="entry name" value="ANTHRANILATE PHOSPHORIBOSYLTRANSFERASE"/>
    <property type="match status" value="1"/>
</dbReference>
<feature type="domain" description="Glycosyl transferase family 3" evidence="9">
    <location>
        <begin position="79"/>
        <end position="327"/>
    </location>
</feature>
<keyword evidence="12" id="KW-1185">Reference proteome</keyword>
<dbReference type="SUPFAM" id="SSF47648">
    <property type="entry name" value="Nucleoside phosphorylase/phosphoribosyltransferase N-terminal domain"/>
    <property type="match status" value="1"/>
</dbReference>
<dbReference type="STRING" id="694429.Pyrfu_1824"/>
<feature type="domain" description="Glycosyl transferase family 3 N-terminal" evidence="10">
    <location>
        <begin position="6"/>
        <end position="67"/>
    </location>
</feature>
<dbReference type="Gene3D" id="1.20.970.10">
    <property type="entry name" value="Transferase, Pyrimidine Nucleoside Phosphorylase, Chain C"/>
    <property type="match status" value="1"/>
</dbReference>
<feature type="binding site" evidence="8">
    <location>
        <position position="229"/>
    </location>
    <ligand>
        <name>Mg(2+)</name>
        <dbReference type="ChEBI" id="CHEBI:18420"/>
        <label>2</label>
    </ligand>
</feature>
<dbReference type="OrthoDB" id="8214at2157"/>
<gene>
    <name evidence="8" type="primary">trpD</name>
    <name evidence="11" type="ordered locus">Pyrfu_1824</name>
</gene>
<keyword evidence="6 8" id="KW-0822">Tryptophan biosynthesis</keyword>
<dbReference type="PANTHER" id="PTHR43285:SF2">
    <property type="entry name" value="ANTHRANILATE PHOSPHORIBOSYLTRANSFERASE"/>
    <property type="match status" value="1"/>
</dbReference>
<keyword evidence="8" id="KW-0460">Magnesium</keyword>
<sequence length="345" mass="36898">MASLPELLEKILSGPGLTHQEAREIALMMLKGGIDDVGIAAILVALRARGETPEVVAGFAAALRETCVKVQVPPGVEPIDTAGTGGDRSHTINASTAAALAASALGAYVLKHGNRSVSSKSGSADFLERLGYKIDHGPDEARCMLEKARFAFLYAPRYHPAMKRVMPVRRKLGIRTVFNLVGPLSNPGLVKRQVLGVASPQLLETMSKAGAILGYERLLVVHGEPGIDEVSVTGATTVVLVEKGSVLDTVRYTPEELGAKRHPLHLLRVETPGESVERVRRVFQGEGAPHDTDFIAVNTGFALYAAGVVSEPREGVELFKQALAEGRLAEHLENVLRACRECCGY</sequence>
<dbReference type="InterPro" id="IPR017459">
    <property type="entry name" value="Glycosyl_Trfase_fam3_N_dom"/>
</dbReference>
<evidence type="ECO:0000313" key="12">
    <source>
        <dbReference type="Proteomes" id="UP000001037"/>
    </source>
</evidence>
<dbReference type="EMBL" id="CP002838">
    <property type="protein sequence ID" value="AEM39678.1"/>
    <property type="molecule type" value="Genomic_DNA"/>
</dbReference>
<dbReference type="InterPro" id="IPR000312">
    <property type="entry name" value="Glycosyl_Trfase_fam3"/>
</dbReference>
<evidence type="ECO:0000259" key="10">
    <source>
        <dbReference type="Pfam" id="PF02885"/>
    </source>
</evidence>
<feature type="binding site" evidence="8">
    <location>
        <position position="123"/>
    </location>
    <ligand>
        <name>5-phospho-alpha-D-ribose 1-diphosphate</name>
        <dbReference type="ChEBI" id="CHEBI:58017"/>
    </ligand>
</feature>
<feature type="binding site" evidence="8">
    <location>
        <begin position="86"/>
        <end position="87"/>
    </location>
    <ligand>
        <name>5-phospho-alpha-D-ribose 1-diphosphate</name>
        <dbReference type="ChEBI" id="CHEBI:58017"/>
    </ligand>
</feature>
<dbReference type="InParanoid" id="G0ECV8"/>
<comment type="caution">
    <text evidence="8">Lacks conserved residue(s) required for the propagation of feature annotation.</text>
</comment>
<dbReference type="eggNOG" id="arCOG02012">
    <property type="taxonomic scope" value="Archaea"/>
</dbReference>
<dbReference type="InterPro" id="IPR035902">
    <property type="entry name" value="Nuc_phospho_transferase"/>
</dbReference>
<reference evidence="11 12" key="1">
    <citation type="journal article" date="2011" name="Stand. Genomic Sci.">
        <title>Complete genome sequence of the hyperthermophilic chemolithoautotroph Pyrolobus fumarii type strain (1A).</title>
        <authorList>
            <person name="Anderson I."/>
            <person name="Goker M."/>
            <person name="Nolan M."/>
            <person name="Lucas S."/>
            <person name="Hammon N."/>
            <person name="Deshpande S."/>
            <person name="Cheng J.F."/>
            <person name="Tapia R."/>
            <person name="Han C."/>
            <person name="Goodwin L."/>
            <person name="Pitluck S."/>
            <person name="Huntemann M."/>
            <person name="Liolios K."/>
            <person name="Ivanova N."/>
            <person name="Pagani I."/>
            <person name="Mavromatis K."/>
            <person name="Ovchinikova G."/>
            <person name="Pati A."/>
            <person name="Chen A."/>
            <person name="Palaniappan K."/>
            <person name="Land M."/>
            <person name="Hauser L."/>
            <person name="Brambilla E.M."/>
            <person name="Huber H."/>
            <person name="Yasawong M."/>
            <person name="Rohde M."/>
            <person name="Spring S."/>
            <person name="Abt B."/>
            <person name="Sikorski J."/>
            <person name="Wirth R."/>
            <person name="Detter J.C."/>
            <person name="Woyke T."/>
            <person name="Bristow J."/>
            <person name="Eisen J.A."/>
            <person name="Markowitz V."/>
            <person name="Hugenholtz P."/>
            <person name="Kyrpides N.C."/>
            <person name="Klenk H.P."/>
            <person name="Lapidus A."/>
        </authorList>
    </citation>
    <scope>NUCLEOTIDE SEQUENCE [LARGE SCALE GENOMIC DNA]</scope>
    <source>
        <strain evidence="12">DSM 11204 / 1A</strain>
    </source>
</reference>
<protein>
    <recommendedName>
        <fullName evidence="2 8">Anthranilate phosphoribosyltransferase</fullName>
        <ecNumber evidence="2 8">2.4.2.18</ecNumber>
    </recommendedName>
</protein>
<keyword evidence="8" id="KW-0479">Metal-binding</keyword>
<comment type="catalytic activity">
    <reaction evidence="8">
        <text>N-(5-phospho-beta-D-ribosyl)anthranilate + diphosphate = 5-phospho-alpha-D-ribose 1-diphosphate + anthranilate</text>
        <dbReference type="Rhea" id="RHEA:11768"/>
        <dbReference type="ChEBI" id="CHEBI:16567"/>
        <dbReference type="ChEBI" id="CHEBI:18277"/>
        <dbReference type="ChEBI" id="CHEBI:33019"/>
        <dbReference type="ChEBI" id="CHEBI:58017"/>
        <dbReference type="EC" id="2.4.2.18"/>
    </reaction>
</comment>
<keyword evidence="3 8" id="KW-0028">Amino-acid biosynthesis</keyword>
<dbReference type="Pfam" id="PF02885">
    <property type="entry name" value="Glycos_trans_3N"/>
    <property type="match status" value="1"/>
</dbReference>
<comment type="similarity">
    <text evidence="8">Belongs to the anthranilate phosphoribosyltransferase family.</text>
</comment>
<comment type="pathway">
    <text evidence="1 8">Amino-acid biosynthesis; L-tryptophan biosynthesis; L-tryptophan from chorismate: step 2/5.</text>
</comment>
<feature type="binding site" evidence="8">
    <location>
        <position position="229"/>
    </location>
    <ligand>
        <name>Mg(2+)</name>
        <dbReference type="ChEBI" id="CHEBI:18420"/>
        <label>1</label>
    </ligand>
</feature>
<dbReference type="FunFam" id="3.40.1030.10:FF:000002">
    <property type="entry name" value="Anthranilate phosphoribosyltransferase"/>
    <property type="match status" value="1"/>
</dbReference>
<evidence type="ECO:0000259" key="9">
    <source>
        <dbReference type="Pfam" id="PF00591"/>
    </source>
</evidence>
<evidence type="ECO:0000256" key="5">
    <source>
        <dbReference type="ARBA" id="ARBA00022679"/>
    </source>
</evidence>
<dbReference type="InterPro" id="IPR036320">
    <property type="entry name" value="Glycosyl_Trfase_fam3_N_dom_sf"/>
</dbReference>
<evidence type="ECO:0000313" key="11">
    <source>
        <dbReference type="EMBL" id="AEM39678.1"/>
    </source>
</evidence>
<organism evidence="11 12">
    <name type="scientific">Pyrolobus fumarii (strain DSM 11204 / 1A)</name>
    <dbReference type="NCBI Taxonomy" id="694429"/>
    <lineage>
        <taxon>Archaea</taxon>
        <taxon>Thermoproteota</taxon>
        <taxon>Thermoprotei</taxon>
        <taxon>Desulfurococcales</taxon>
        <taxon>Pyrodictiaceae</taxon>
        <taxon>Pyrolobus</taxon>
    </lineage>
</organism>
<comment type="function">
    <text evidence="8">Catalyzes the transfer of the phosphoribosyl group of 5-phosphorylribose-1-pyrophosphate (PRPP) to anthranilate to yield N-(5'-phosphoribosyl)-anthranilate (PRA).</text>
</comment>
<feature type="binding site" evidence="8">
    <location>
        <position position="169"/>
    </location>
    <ligand>
        <name>anthranilate</name>
        <dbReference type="ChEBI" id="CHEBI:16567"/>
        <label>2</label>
    </ligand>
</feature>
<feature type="binding site" evidence="8">
    <location>
        <position position="228"/>
    </location>
    <ligand>
        <name>Mg(2+)</name>
        <dbReference type="ChEBI" id="CHEBI:18420"/>
        <label>2</label>
    </ligand>
</feature>
<dbReference type="Gene3D" id="3.40.1030.10">
    <property type="entry name" value="Nucleoside phosphorylase/phosphoribosyltransferase catalytic domain"/>
    <property type="match status" value="1"/>
</dbReference>
<dbReference type="RefSeq" id="WP_014027355.1">
    <property type="nucleotide sequence ID" value="NC_015931.1"/>
</dbReference>
<comment type="cofactor">
    <cofactor evidence="8">
        <name>Mg(2+)</name>
        <dbReference type="ChEBI" id="CHEBI:18420"/>
    </cofactor>
    <text evidence="8">Binds 2 magnesium ions per monomer.</text>
</comment>
<dbReference type="AlphaFoldDB" id="G0ECV8"/>
<evidence type="ECO:0000256" key="3">
    <source>
        <dbReference type="ARBA" id="ARBA00022605"/>
    </source>
</evidence>
<dbReference type="KEGG" id="pfm:Pyrfu_1824"/>
<keyword evidence="7 8" id="KW-0057">Aromatic amino acid biosynthesis</keyword>
<comment type="subunit">
    <text evidence="8">Homodimer.</text>
</comment>
<evidence type="ECO:0000256" key="1">
    <source>
        <dbReference type="ARBA" id="ARBA00004907"/>
    </source>
</evidence>
<keyword evidence="4 8" id="KW-0328">Glycosyltransferase</keyword>
<feature type="binding site" evidence="8">
    <location>
        <position position="95"/>
    </location>
    <ligand>
        <name>Mg(2+)</name>
        <dbReference type="ChEBI" id="CHEBI:18420"/>
        <label>1</label>
    </ligand>
</feature>
<keyword evidence="5 8" id="KW-0808">Transferase</keyword>
<evidence type="ECO:0000256" key="7">
    <source>
        <dbReference type="ARBA" id="ARBA00023141"/>
    </source>
</evidence>
<dbReference type="NCBIfam" id="TIGR01245">
    <property type="entry name" value="trpD"/>
    <property type="match status" value="1"/>
</dbReference>
<dbReference type="GeneID" id="11138160"/>
<evidence type="ECO:0000256" key="8">
    <source>
        <dbReference type="HAMAP-Rule" id="MF_00211"/>
    </source>
</evidence>
<dbReference type="SUPFAM" id="SSF52418">
    <property type="entry name" value="Nucleoside phosphorylase/phosphoribosyltransferase catalytic domain"/>
    <property type="match status" value="1"/>
</dbReference>
<dbReference type="InterPro" id="IPR005940">
    <property type="entry name" value="Anthranilate_Pribosyl_Tfrase"/>
</dbReference>
<feature type="binding site" evidence="8">
    <location>
        <begin position="93"/>
        <end position="96"/>
    </location>
    <ligand>
        <name>5-phospho-alpha-D-ribose 1-diphosphate</name>
        <dbReference type="ChEBI" id="CHEBI:58017"/>
    </ligand>
</feature>
<dbReference type="GO" id="GO:0000162">
    <property type="term" value="P:L-tryptophan biosynthetic process"/>
    <property type="evidence" value="ECO:0007669"/>
    <property type="project" value="UniProtKB-UniRule"/>
</dbReference>
<feature type="binding site" evidence="8">
    <location>
        <position position="91"/>
    </location>
    <ligand>
        <name>5-phospho-alpha-D-ribose 1-diphosphate</name>
        <dbReference type="ChEBI" id="CHEBI:58017"/>
    </ligand>
</feature>
<feature type="binding site" evidence="8">
    <location>
        <position position="83"/>
    </location>
    <ligand>
        <name>anthranilate</name>
        <dbReference type="ChEBI" id="CHEBI:16567"/>
        <label>1</label>
    </ligand>
</feature>
<dbReference type="HOGENOM" id="CLU_034315_2_1_2"/>
<dbReference type="GO" id="GO:0004048">
    <property type="term" value="F:anthranilate phosphoribosyltransferase activity"/>
    <property type="evidence" value="ECO:0007669"/>
    <property type="project" value="UniProtKB-UniRule"/>
</dbReference>
<feature type="binding site" evidence="8">
    <location>
        <position position="83"/>
    </location>
    <ligand>
        <name>5-phospho-alpha-D-ribose 1-diphosphate</name>
        <dbReference type="ChEBI" id="CHEBI:58017"/>
    </ligand>
</feature>
<accession>G0ECV8</accession>
<dbReference type="GO" id="GO:0000287">
    <property type="term" value="F:magnesium ion binding"/>
    <property type="evidence" value="ECO:0007669"/>
    <property type="project" value="UniProtKB-UniRule"/>
</dbReference>
<dbReference type="Proteomes" id="UP000001037">
    <property type="component" value="Chromosome"/>
</dbReference>
<proteinExistence type="inferred from homology"/>
<evidence type="ECO:0000256" key="2">
    <source>
        <dbReference type="ARBA" id="ARBA00011948"/>
    </source>
</evidence>
<dbReference type="EC" id="2.4.2.18" evidence="2 8"/>
<dbReference type="UniPathway" id="UPA00035">
    <property type="reaction ID" value="UER00041"/>
</dbReference>
<dbReference type="FunCoup" id="G0ECV8">
    <property type="interactions" value="91"/>
</dbReference>
<dbReference type="GO" id="GO:0005829">
    <property type="term" value="C:cytosol"/>
    <property type="evidence" value="ECO:0007669"/>
    <property type="project" value="TreeGrafter"/>
</dbReference>
<dbReference type="Pfam" id="PF00591">
    <property type="entry name" value="Glycos_transf_3"/>
    <property type="match status" value="1"/>
</dbReference>
<dbReference type="HAMAP" id="MF_00211">
    <property type="entry name" value="TrpD"/>
    <property type="match status" value="1"/>
</dbReference>
<feature type="binding site" evidence="8">
    <location>
        <begin position="111"/>
        <end position="119"/>
    </location>
    <ligand>
        <name>5-phospho-alpha-D-ribose 1-diphosphate</name>
        <dbReference type="ChEBI" id="CHEBI:58017"/>
    </ligand>
</feature>
<evidence type="ECO:0000256" key="6">
    <source>
        <dbReference type="ARBA" id="ARBA00022822"/>
    </source>
</evidence>
<evidence type="ECO:0000256" key="4">
    <source>
        <dbReference type="ARBA" id="ARBA00022676"/>
    </source>
</evidence>
<feature type="binding site" evidence="8">
    <location>
        <position position="114"/>
    </location>
    <ligand>
        <name>anthranilate</name>
        <dbReference type="ChEBI" id="CHEBI:16567"/>
        <label>1</label>
    </ligand>
</feature>